<proteinExistence type="inferred from homology"/>
<dbReference type="Pfam" id="PF00899">
    <property type="entry name" value="ThiF"/>
    <property type="match status" value="1"/>
</dbReference>
<gene>
    <name evidence="3" type="primary">moeB_2</name>
    <name evidence="3" type="ORF">Enr13x_27560</name>
</gene>
<keyword evidence="4" id="KW-1185">Reference proteome</keyword>
<evidence type="ECO:0000259" key="2">
    <source>
        <dbReference type="Pfam" id="PF00899"/>
    </source>
</evidence>
<dbReference type="AlphaFoldDB" id="A0A518HPY8"/>
<dbReference type="InterPro" id="IPR035985">
    <property type="entry name" value="Ubiquitin-activating_enz"/>
</dbReference>
<evidence type="ECO:0000313" key="3">
    <source>
        <dbReference type="EMBL" id="QDV42905.1"/>
    </source>
</evidence>
<feature type="domain" description="THIF-type NAD/FAD binding fold" evidence="2">
    <location>
        <begin position="9"/>
        <end position="247"/>
    </location>
</feature>
<evidence type="ECO:0000313" key="4">
    <source>
        <dbReference type="Proteomes" id="UP000319004"/>
    </source>
</evidence>
<dbReference type="PANTHER" id="PTHR10953">
    <property type="entry name" value="UBIQUITIN-ACTIVATING ENZYME E1"/>
    <property type="match status" value="1"/>
</dbReference>
<dbReference type="KEGG" id="snep:Enr13x_27560"/>
<dbReference type="OrthoDB" id="9804286at2"/>
<dbReference type="GO" id="GO:0008146">
    <property type="term" value="F:sulfotransferase activity"/>
    <property type="evidence" value="ECO:0007669"/>
    <property type="project" value="TreeGrafter"/>
</dbReference>
<dbReference type="FunFam" id="3.40.50.720:FF:000080">
    <property type="entry name" value="Thiazole biosynthesis adenylyltransferase ThiF"/>
    <property type="match status" value="1"/>
</dbReference>
<keyword evidence="3" id="KW-0808">Transferase</keyword>
<dbReference type="RefSeq" id="WP_145386635.1">
    <property type="nucleotide sequence ID" value="NZ_CP037423.1"/>
</dbReference>
<dbReference type="Gene3D" id="3.40.50.720">
    <property type="entry name" value="NAD(P)-binding Rossmann-like Domain"/>
    <property type="match status" value="1"/>
</dbReference>
<organism evidence="3 4">
    <name type="scientific">Stieleria neptunia</name>
    <dbReference type="NCBI Taxonomy" id="2527979"/>
    <lineage>
        <taxon>Bacteria</taxon>
        <taxon>Pseudomonadati</taxon>
        <taxon>Planctomycetota</taxon>
        <taxon>Planctomycetia</taxon>
        <taxon>Pirellulales</taxon>
        <taxon>Pirellulaceae</taxon>
        <taxon>Stieleria</taxon>
    </lineage>
</organism>
<reference evidence="3 4" key="1">
    <citation type="submission" date="2019-03" db="EMBL/GenBank/DDBJ databases">
        <title>Deep-cultivation of Planctomycetes and their phenomic and genomic characterization uncovers novel biology.</title>
        <authorList>
            <person name="Wiegand S."/>
            <person name="Jogler M."/>
            <person name="Boedeker C."/>
            <person name="Pinto D."/>
            <person name="Vollmers J."/>
            <person name="Rivas-Marin E."/>
            <person name="Kohn T."/>
            <person name="Peeters S.H."/>
            <person name="Heuer A."/>
            <person name="Rast P."/>
            <person name="Oberbeckmann S."/>
            <person name="Bunk B."/>
            <person name="Jeske O."/>
            <person name="Meyerdierks A."/>
            <person name="Storesund J.E."/>
            <person name="Kallscheuer N."/>
            <person name="Luecker S."/>
            <person name="Lage O.M."/>
            <person name="Pohl T."/>
            <person name="Merkel B.J."/>
            <person name="Hornburger P."/>
            <person name="Mueller R.-W."/>
            <person name="Bruemmer F."/>
            <person name="Labrenz M."/>
            <person name="Spormann A.M."/>
            <person name="Op den Camp H."/>
            <person name="Overmann J."/>
            <person name="Amann R."/>
            <person name="Jetten M.S.M."/>
            <person name="Mascher T."/>
            <person name="Medema M.H."/>
            <person name="Devos D.P."/>
            <person name="Kaster A.-K."/>
            <person name="Ovreas L."/>
            <person name="Rohde M."/>
            <person name="Galperin M.Y."/>
            <person name="Jogler C."/>
        </authorList>
    </citation>
    <scope>NUCLEOTIDE SEQUENCE [LARGE SCALE GENOMIC DNA]</scope>
    <source>
        <strain evidence="3 4">Enr13</strain>
    </source>
</reference>
<dbReference type="GO" id="GO:0008641">
    <property type="term" value="F:ubiquitin-like modifier activating enzyme activity"/>
    <property type="evidence" value="ECO:0007669"/>
    <property type="project" value="InterPro"/>
</dbReference>
<evidence type="ECO:0000256" key="1">
    <source>
        <dbReference type="ARBA" id="ARBA00009919"/>
    </source>
</evidence>
<dbReference type="Proteomes" id="UP000319004">
    <property type="component" value="Chromosome"/>
</dbReference>
<name>A0A518HPY8_9BACT</name>
<dbReference type="EC" id="2.7.7.80" evidence="3"/>
<keyword evidence="3" id="KW-0548">Nucleotidyltransferase</keyword>
<dbReference type="SUPFAM" id="SSF69572">
    <property type="entry name" value="Activating enzymes of the ubiquitin-like proteins"/>
    <property type="match status" value="1"/>
</dbReference>
<dbReference type="PANTHER" id="PTHR10953:SF102">
    <property type="entry name" value="ADENYLYLTRANSFERASE AND SULFURTRANSFERASE MOCS3"/>
    <property type="match status" value="1"/>
</dbReference>
<dbReference type="GO" id="GO:0005829">
    <property type="term" value="C:cytosol"/>
    <property type="evidence" value="ECO:0007669"/>
    <property type="project" value="TreeGrafter"/>
</dbReference>
<accession>A0A518HPY8</accession>
<dbReference type="InterPro" id="IPR000594">
    <property type="entry name" value="ThiF_NAD_FAD-bd"/>
</dbReference>
<sequence>MNFSSPDRYARQRQFAPIGVQGQDRIERAEVAILGCGALGTVAAELLCRAGVGQIRIIDRDVVEWTNLQRQSLFDSDDARLGASKAEAACRRLEEINDHVQTTPAVTDINAGNIESVLAGVDLVIDATDNFGIRFLLNDWALATGTVWVHGGCVGASGQVRLFDGADRPCFRCLVPSLPPAGLVDTCDTAGVIGPATHVIASLQAAEALKWISGNRQAVCEDVLSIDLWNNRIRQVTLDRDIAPQCTACVRREFEFLRGDALRSSEGALCGRDAVQLNPQGDNVQIDLGAMARRWEAIGPVQSTRFFTRLQVDPTTQLTLFRDGRVVVQGTDDLARARSLFDRYVGN</sequence>
<dbReference type="CDD" id="cd00757">
    <property type="entry name" value="ThiF_MoeB_HesA_family"/>
    <property type="match status" value="1"/>
</dbReference>
<protein>
    <submittedName>
        <fullName evidence="3">Molybdopterin-synthase adenylyltransferase</fullName>
        <ecNumber evidence="3">2.7.7.80</ecNumber>
    </submittedName>
</protein>
<dbReference type="GO" id="GO:0004792">
    <property type="term" value="F:thiosulfate-cyanide sulfurtransferase activity"/>
    <property type="evidence" value="ECO:0007669"/>
    <property type="project" value="TreeGrafter"/>
</dbReference>
<dbReference type="EMBL" id="CP037423">
    <property type="protein sequence ID" value="QDV42905.1"/>
    <property type="molecule type" value="Genomic_DNA"/>
</dbReference>
<dbReference type="GO" id="GO:0061605">
    <property type="term" value="F:molybdopterin-synthase adenylyltransferase activity"/>
    <property type="evidence" value="ECO:0007669"/>
    <property type="project" value="UniProtKB-EC"/>
</dbReference>
<comment type="similarity">
    <text evidence="1">Belongs to the HesA/MoeB/ThiF family.</text>
</comment>
<dbReference type="InterPro" id="IPR045886">
    <property type="entry name" value="ThiF/MoeB/HesA"/>
</dbReference>